<dbReference type="EMBL" id="QSCO01000023">
    <property type="protein sequence ID" value="RGY04630.1"/>
    <property type="molecule type" value="Genomic_DNA"/>
</dbReference>
<dbReference type="GeneID" id="61274873"/>
<dbReference type="InterPro" id="IPR029032">
    <property type="entry name" value="AhpD-like"/>
</dbReference>
<dbReference type="Proteomes" id="UP000284243">
    <property type="component" value="Unassembled WGS sequence"/>
</dbReference>
<evidence type="ECO:0000259" key="1">
    <source>
        <dbReference type="Pfam" id="PF02627"/>
    </source>
</evidence>
<dbReference type="AlphaFoldDB" id="A0A1Y3XZI1"/>
<dbReference type="Gene3D" id="1.20.1290.10">
    <property type="entry name" value="AhpD-like"/>
    <property type="match status" value="1"/>
</dbReference>
<dbReference type="OMA" id="CDDCIKY"/>
<name>A0A1Y3XZI1_9BACT</name>
<comment type="caution">
    <text evidence="4">The sequence shown here is derived from an EMBL/GenBank/DDBJ whole genome shotgun (WGS) entry which is preliminary data.</text>
</comment>
<evidence type="ECO:0000313" key="6">
    <source>
        <dbReference type="Proteomes" id="UP000284434"/>
    </source>
</evidence>
<dbReference type="PANTHER" id="PTHR33930">
    <property type="entry name" value="ALKYL HYDROPEROXIDE REDUCTASE AHPD"/>
    <property type="match status" value="1"/>
</dbReference>
<protein>
    <submittedName>
        <fullName evidence="4">Carboxymuconolactone decarboxylase family protein</fullName>
    </submittedName>
</protein>
<dbReference type="InterPro" id="IPR003779">
    <property type="entry name" value="CMD-like"/>
</dbReference>
<dbReference type="RefSeq" id="WP_013611872.1">
    <property type="nucleotide sequence ID" value="NZ_CABJFF010000022.1"/>
</dbReference>
<organism evidence="4 6">
    <name type="scientific">Odoribacter splanchnicus</name>
    <dbReference type="NCBI Taxonomy" id="28118"/>
    <lineage>
        <taxon>Bacteria</taxon>
        <taxon>Pseudomonadati</taxon>
        <taxon>Bacteroidota</taxon>
        <taxon>Bacteroidia</taxon>
        <taxon>Bacteroidales</taxon>
        <taxon>Odoribacteraceae</taxon>
        <taxon>Odoribacter</taxon>
    </lineage>
</organism>
<reference evidence="2" key="2">
    <citation type="submission" date="2022-01" db="EMBL/GenBank/DDBJ databases">
        <title>Collection of gut derived symbiotic bacterial strains cultured from healthy donors.</title>
        <authorList>
            <person name="Lin H."/>
            <person name="Kohout C."/>
            <person name="Waligurski E."/>
            <person name="Pamer E.G."/>
        </authorList>
    </citation>
    <scope>NUCLEOTIDE SEQUENCE</scope>
    <source>
        <strain evidence="2">DFI.1.149</strain>
    </source>
</reference>
<dbReference type="NCBIfam" id="TIGR00778">
    <property type="entry name" value="ahpD_dom"/>
    <property type="match status" value="1"/>
</dbReference>
<dbReference type="GO" id="GO:0051920">
    <property type="term" value="F:peroxiredoxin activity"/>
    <property type="evidence" value="ECO:0007669"/>
    <property type="project" value="InterPro"/>
</dbReference>
<dbReference type="Pfam" id="PF02627">
    <property type="entry name" value="CMD"/>
    <property type="match status" value="1"/>
</dbReference>
<feature type="domain" description="Carboxymuconolactone decarboxylase-like" evidence="1">
    <location>
        <begin position="34"/>
        <end position="106"/>
    </location>
</feature>
<dbReference type="SUPFAM" id="SSF69118">
    <property type="entry name" value="AhpD-like"/>
    <property type="match status" value="1"/>
</dbReference>
<dbReference type="Proteomes" id="UP000284434">
    <property type="component" value="Unassembled WGS sequence"/>
</dbReference>
<dbReference type="Proteomes" id="UP001199750">
    <property type="component" value="Unassembled WGS sequence"/>
</dbReference>
<gene>
    <name evidence="3" type="ORF">DWW57_14095</name>
    <name evidence="4" type="ORF">DXA53_15245</name>
    <name evidence="2" type="ORF">L0P03_04985</name>
</gene>
<sequence length="123" mass="14133">MKDQIEEFRAYRAKMNERILAADNKVIKRIYNIDTNTYMEGALSSKVKEMLGLATSMVLRCDDCIKYHLEKCYEQGVTTPELFEVFAVADVVGGTIVIPHLRRAVEYWELLQAQTGPEVENEK</sequence>
<evidence type="ECO:0000313" key="4">
    <source>
        <dbReference type="EMBL" id="RGY04630.1"/>
    </source>
</evidence>
<dbReference type="PANTHER" id="PTHR33930:SF2">
    <property type="entry name" value="BLR3452 PROTEIN"/>
    <property type="match status" value="1"/>
</dbReference>
<dbReference type="EMBL" id="QRYC01000023">
    <property type="protein sequence ID" value="RGU54960.1"/>
    <property type="molecule type" value="Genomic_DNA"/>
</dbReference>
<evidence type="ECO:0000313" key="5">
    <source>
        <dbReference type="Proteomes" id="UP000284243"/>
    </source>
</evidence>
<evidence type="ECO:0000313" key="2">
    <source>
        <dbReference type="EMBL" id="MCG4959216.1"/>
    </source>
</evidence>
<reference evidence="5 6" key="1">
    <citation type="submission" date="2018-08" db="EMBL/GenBank/DDBJ databases">
        <title>A genome reference for cultivated species of the human gut microbiota.</title>
        <authorList>
            <person name="Zou Y."/>
            <person name="Xue W."/>
            <person name="Luo G."/>
        </authorList>
    </citation>
    <scope>NUCLEOTIDE SEQUENCE [LARGE SCALE GENOMIC DNA]</scope>
    <source>
        <strain evidence="3 5">AF16-14</strain>
        <strain evidence="4 6">OF03-11</strain>
    </source>
</reference>
<accession>A0A1Y3XZI1</accession>
<evidence type="ECO:0000313" key="3">
    <source>
        <dbReference type="EMBL" id="RGU54960.1"/>
    </source>
</evidence>
<dbReference type="InterPro" id="IPR004675">
    <property type="entry name" value="AhpD_core"/>
</dbReference>
<dbReference type="EMBL" id="JAKNDN010000007">
    <property type="protein sequence ID" value="MCG4959216.1"/>
    <property type="molecule type" value="Genomic_DNA"/>
</dbReference>
<proteinExistence type="predicted"/>